<reference evidence="5" key="2">
    <citation type="submission" date="2021-08" db="EMBL/GenBank/DDBJ databases">
        <authorList>
            <person name="Dalcin Martins P."/>
        </authorList>
    </citation>
    <scope>NUCLEOTIDE SEQUENCE</scope>
    <source>
        <strain evidence="5">MAG_39</strain>
    </source>
</reference>
<dbReference type="GO" id="GO:0016887">
    <property type="term" value="F:ATP hydrolysis activity"/>
    <property type="evidence" value="ECO:0007669"/>
    <property type="project" value="TreeGrafter"/>
</dbReference>
<dbReference type="InterPro" id="IPR001482">
    <property type="entry name" value="T2SS/T4SS_dom"/>
</dbReference>
<evidence type="ECO:0000256" key="1">
    <source>
        <dbReference type="ARBA" id="ARBA00006611"/>
    </source>
</evidence>
<feature type="domain" description="Bacterial type II secretion system protein E" evidence="4">
    <location>
        <begin position="373"/>
        <end position="387"/>
    </location>
</feature>
<dbReference type="GO" id="GO:0005524">
    <property type="term" value="F:ATP binding"/>
    <property type="evidence" value="ECO:0007669"/>
    <property type="project" value="UniProtKB-KW"/>
</dbReference>
<dbReference type="EMBL" id="JAIOIV010000148">
    <property type="protein sequence ID" value="MBZ0158346.1"/>
    <property type="molecule type" value="Genomic_DNA"/>
</dbReference>
<evidence type="ECO:0000259" key="4">
    <source>
        <dbReference type="PROSITE" id="PS00662"/>
    </source>
</evidence>
<dbReference type="Gene3D" id="3.40.50.300">
    <property type="entry name" value="P-loop containing nucleotide triphosphate hydrolases"/>
    <property type="match status" value="1"/>
</dbReference>
<dbReference type="SUPFAM" id="SSF52540">
    <property type="entry name" value="P-loop containing nucleoside triphosphate hydrolases"/>
    <property type="match status" value="1"/>
</dbReference>
<organism evidence="5 6">
    <name type="scientific">Candidatus Nitrobium versatile</name>
    <dbReference type="NCBI Taxonomy" id="2884831"/>
    <lineage>
        <taxon>Bacteria</taxon>
        <taxon>Pseudomonadati</taxon>
        <taxon>Nitrospirota</taxon>
        <taxon>Nitrospiria</taxon>
        <taxon>Nitrospirales</taxon>
        <taxon>Nitrospiraceae</taxon>
        <taxon>Candidatus Nitrobium</taxon>
    </lineage>
</organism>
<dbReference type="PROSITE" id="PS00662">
    <property type="entry name" value="T2SP_E"/>
    <property type="match status" value="1"/>
</dbReference>
<keyword evidence="2" id="KW-0547">Nucleotide-binding</keyword>
<evidence type="ECO:0000313" key="5">
    <source>
        <dbReference type="EMBL" id="MBZ0158346.1"/>
    </source>
</evidence>
<dbReference type="InterPro" id="IPR027417">
    <property type="entry name" value="P-loop_NTPase"/>
</dbReference>
<protein>
    <submittedName>
        <fullName evidence="5">Flp pilus assembly complex ATPase component TadA</fullName>
    </submittedName>
</protein>
<sequence length="595" mass="66635">MSSTPLTSTKPLTGEVLVRKGIITPEQLAFCLEHQRQLRRIGREYRIGELIIKHGYAIKEEVDAAIGETMDLDAVVIPGEIRRRHGIYVHGIRGGSICVSAVEPLTSGRIQALLDDLNEAGIFVQSVRDVPMDSKEILRSIHSGKDIERENLLKNIAKVNEDPSNGQVLLQLLRGLFKDAIESRASDIYFQKVREETSNWVIYKVDGRQHYKYLLSPQAMASLAVRLRTEAQVDFEPRLPLDGRITFPYRDTEVDIRLATMPTSGGELITLRLLNPNSLKPLKALFEDYPDLYGYLKRILSFRQKTGGFLLFTGATESGKTTSLNGAIKEIDRRLLNVMTVEDPVEYAIPDARQTSVHEGIGLTFDRVLRSQLRHSPDVLVIGEMRDGITVEIALRSAESGHFVLSTLHTSRCKDALNRVVGMIPPEYKISGSFVLANYLNAVINQSLVPRLCSCALSLRVEEIKKGAPVMTNHEAQELWGRFARVLDHCGIHDGEMIHLARPRGCERCQGSGYRGRALVVEAVFFPADEPLRRQMEAQLLTADDYDVSGIMDLEKVEYHSLEMSIGILLRKGTIDPLTAYYALGLNRQTISKGY</sequence>
<proteinExistence type="inferred from homology"/>
<evidence type="ECO:0000256" key="3">
    <source>
        <dbReference type="ARBA" id="ARBA00022840"/>
    </source>
</evidence>
<dbReference type="PANTHER" id="PTHR30258:SF1">
    <property type="entry name" value="PROTEIN TRANSPORT PROTEIN HOFB HOMOLOG"/>
    <property type="match status" value="1"/>
</dbReference>
<dbReference type="PANTHER" id="PTHR30258">
    <property type="entry name" value="TYPE II SECRETION SYSTEM PROTEIN GSPE-RELATED"/>
    <property type="match status" value="1"/>
</dbReference>
<evidence type="ECO:0000256" key="2">
    <source>
        <dbReference type="ARBA" id="ARBA00022741"/>
    </source>
</evidence>
<dbReference type="Pfam" id="PF00437">
    <property type="entry name" value="T2SSE"/>
    <property type="match status" value="1"/>
</dbReference>
<dbReference type="CDD" id="cd01129">
    <property type="entry name" value="PulE-GspE-like"/>
    <property type="match status" value="1"/>
</dbReference>
<dbReference type="GO" id="GO:0005886">
    <property type="term" value="C:plasma membrane"/>
    <property type="evidence" value="ECO:0007669"/>
    <property type="project" value="TreeGrafter"/>
</dbReference>
<reference evidence="5" key="1">
    <citation type="journal article" date="2021" name="bioRxiv">
        <title>Unraveling nitrogen, sulfur and carbon metabolic pathways and microbial community transcriptional responses to substrate deprivation and toxicity stresses in a bioreactor mimicking anoxic brackish coastal sediment conditions.</title>
        <authorList>
            <person name="Martins P.D."/>
            <person name="Echeveste M.J."/>
            <person name="Arshad A."/>
            <person name="Kurth J."/>
            <person name="Ouboter H."/>
            <person name="Jetten M.S.M."/>
            <person name="Welte C.U."/>
        </authorList>
    </citation>
    <scope>NUCLEOTIDE SEQUENCE</scope>
    <source>
        <strain evidence="5">MAG_39</strain>
    </source>
</reference>
<gene>
    <name evidence="5" type="primary">tadA</name>
    <name evidence="5" type="ORF">K8I29_19285</name>
</gene>
<keyword evidence="3" id="KW-0067">ATP-binding</keyword>
<dbReference type="AlphaFoldDB" id="A0A953M3R1"/>
<accession>A0A953M3R1</accession>
<dbReference type="InterPro" id="IPR037257">
    <property type="entry name" value="T2SS_E_N_sf"/>
</dbReference>
<name>A0A953M3R1_9BACT</name>
<dbReference type="SUPFAM" id="SSF160246">
    <property type="entry name" value="EspE N-terminal domain-like"/>
    <property type="match status" value="1"/>
</dbReference>
<comment type="caution">
    <text evidence="5">The sequence shown here is derived from an EMBL/GenBank/DDBJ whole genome shotgun (WGS) entry which is preliminary data.</text>
</comment>
<dbReference type="Proteomes" id="UP000705867">
    <property type="component" value="Unassembled WGS sequence"/>
</dbReference>
<evidence type="ECO:0000313" key="6">
    <source>
        <dbReference type="Proteomes" id="UP000705867"/>
    </source>
</evidence>
<comment type="similarity">
    <text evidence="1">Belongs to the GSP E family.</text>
</comment>
<dbReference type="Gene3D" id="3.30.450.90">
    <property type="match status" value="1"/>
</dbReference>